<keyword evidence="2" id="KW-1185">Reference proteome</keyword>
<accession>A0A0K0Y7V7</accession>
<sequence>MTVLKYLKPWKAAPILIALSFATPMFGESTTRARIPDGASLADPTALLRMFSGRTVDWGGGSAAFWAADGTFRAVNPSEQSIGYGTWAVTTASRMCYDGTWAWRQDFTIQTREVKVCTRYMIDAQGQVWSTTEGMGGPWFPFYDDNLNSGDFVTPSFEATASTLGLMRSPAGG</sequence>
<proteinExistence type="predicted"/>
<dbReference type="Pfam" id="PF06191">
    <property type="entry name" value="DUF995"/>
    <property type="match status" value="1"/>
</dbReference>
<dbReference type="KEGG" id="otm:OSB_24110"/>
<dbReference type="EMBL" id="CP012160">
    <property type="protein sequence ID" value="AKS46947.1"/>
    <property type="molecule type" value="Genomic_DNA"/>
</dbReference>
<evidence type="ECO:0000313" key="1">
    <source>
        <dbReference type="EMBL" id="AKS46947.1"/>
    </source>
</evidence>
<organism evidence="1 2">
    <name type="scientific">Octadecabacter temperatus</name>
    <dbReference type="NCBI Taxonomy" id="1458307"/>
    <lineage>
        <taxon>Bacteria</taxon>
        <taxon>Pseudomonadati</taxon>
        <taxon>Pseudomonadota</taxon>
        <taxon>Alphaproteobacteria</taxon>
        <taxon>Rhodobacterales</taxon>
        <taxon>Roseobacteraceae</taxon>
        <taxon>Octadecabacter</taxon>
    </lineage>
</organism>
<evidence type="ECO:0000313" key="2">
    <source>
        <dbReference type="Proteomes" id="UP000067444"/>
    </source>
</evidence>
<dbReference type="OrthoDB" id="8071960at2"/>
<dbReference type="Proteomes" id="UP000067444">
    <property type="component" value="Chromosome"/>
</dbReference>
<name>A0A0K0Y7V7_9RHOB</name>
<dbReference type="RefSeq" id="WP_049835208.1">
    <property type="nucleotide sequence ID" value="NZ_CP012160.1"/>
</dbReference>
<dbReference type="InterPro" id="IPR009337">
    <property type="entry name" value="DUF995"/>
</dbReference>
<reference evidence="1 2" key="1">
    <citation type="journal article" date="2015" name="Genome Announc.">
        <title>Closed Genome Sequence of Octadecabacter temperatus SB1, the First Mesophilic Species of the Genus Octadecabacter.</title>
        <authorList>
            <person name="Voget S."/>
            <person name="Billerbeck S."/>
            <person name="Simon M."/>
            <person name="Daniel R."/>
        </authorList>
    </citation>
    <scope>NUCLEOTIDE SEQUENCE [LARGE SCALE GENOMIC DNA]</scope>
    <source>
        <strain evidence="1 2">SB1</strain>
    </source>
</reference>
<gene>
    <name evidence="1" type="ORF">OSB_24110</name>
</gene>
<protein>
    <submittedName>
        <fullName evidence="1">Uncharacterized protein</fullName>
    </submittedName>
</protein>
<dbReference type="AlphaFoldDB" id="A0A0K0Y7V7"/>